<keyword evidence="2" id="KW-1185">Reference proteome</keyword>
<sequence>MKTEKRWLMSSDGNSRRLLSLSEMHRLTAIVVDAGGFRQSSEVVVGGHRRSSEVVAGLKPSLHFNDFITAMNLQKLKSFRKLQTCYYKFTVNAILNRARKPS</sequence>
<reference evidence="1" key="1">
    <citation type="submission" date="2023-03" db="EMBL/GenBank/DDBJ databases">
        <title>Chromosome-scale reference genome and RAD-based genetic map of yellow starthistle (Centaurea solstitialis) reveal putative structural variation and QTLs associated with invader traits.</title>
        <authorList>
            <person name="Reatini B."/>
            <person name="Cang F.A."/>
            <person name="Jiang Q."/>
            <person name="Mckibben M.T.W."/>
            <person name="Barker M.S."/>
            <person name="Rieseberg L.H."/>
            <person name="Dlugosch K.M."/>
        </authorList>
    </citation>
    <scope>NUCLEOTIDE SEQUENCE</scope>
    <source>
        <strain evidence="1">CAN-66</strain>
        <tissue evidence="1">Leaf</tissue>
    </source>
</reference>
<comment type="caution">
    <text evidence="1">The sequence shown here is derived from an EMBL/GenBank/DDBJ whole genome shotgun (WGS) entry which is preliminary data.</text>
</comment>
<proteinExistence type="predicted"/>
<gene>
    <name evidence="1" type="ORF">OSB04_010139</name>
</gene>
<protein>
    <submittedName>
        <fullName evidence="1">Uncharacterized protein</fullName>
    </submittedName>
</protein>
<dbReference type="AlphaFoldDB" id="A0AA38T6Y6"/>
<dbReference type="Proteomes" id="UP001172457">
    <property type="component" value="Chromosome 3"/>
</dbReference>
<dbReference type="EMBL" id="JARYMX010000003">
    <property type="protein sequence ID" value="KAJ9555525.1"/>
    <property type="molecule type" value="Genomic_DNA"/>
</dbReference>
<organism evidence="1 2">
    <name type="scientific">Centaurea solstitialis</name>
    <name type="common">yellow star-thistle</name>
    <dbReference type="NCBI Taxonomy" id="347529"/>
    <lineage>
        <taxon>Eukaryota</taxon>
        <taxon>Viridiplantae</taxon>
        <taxon>Streptophyta</taxon>
        <taxon>Embryophyta</taxon>
        <taxon>Tracheophyta</taxon>
        <taxon>Spermatophyta</taxon>
        <taxon>Magnoliopsida</taxon>
        <taxon>eudicotyledons</taxon>
        <taxon>Gunneridae</taxon>
        <taxon>Pentapetalae</taxon>
        <taxon>asterids</taxon>
        <taxon>campanulids</taxon>
        <taxon>Asterales</taxon>
        <taxon>Asteraceae</taxon>
        <taxon>Carduoideae</taxon>
        <taxon>Cardueae</taxon>
        <taxon>Centaureinae</taxon>
        <taxon>Centaurea</taxon>
    </lineage>
</organism>
<accession>A0AA38T6Y6</accession>
<name>A0AA38T6Y6_9ASTR</name>
<evidence type="ECO:0000313" key="1">
    <source>
        <dbReference type="EMBL" id="KAJ9555525.1"/>
    </source>
</evidence>
<evidence type="ECO:0000313" key="2">
    <source>
        <dbReference type="Proteomes" id="UP001172457"/>
    </source>
</evidence>